<dbReference type="AlphaFoldDB" id="A0A397SF68"/>
<organism evidence="1 2">
    <name type="scientific">Glomus cerebriforme</name>
    <dbReference type="NCBI Taxonomy" id="658196"/>
    <lineage>
        <taxon>Eukaryota</taxon>
        <taxon>Fungi</taxon>
        <taxon>Fungi incertae sedis</taxon>
        <taxon>Mucoromycota</taxon>
        <taxon>Glomeromycotina</taxon>
        <taxon>Glomeromycetes</taxon>
        <taxon>Glomerales</taxon>
        <taxon>Glomeraceae</taxon>
        <taxon>Glomus</taxon>
    </lineage>
</organism>
<keyword evidence="2" id="KW-1185">Reference proteome</keyword>
<evidence type="ECO:0000313" key="2">
    <source>
        <dbReference type="Proteomes" id="UP000265703"/>
    </source>
</evidence>
<evidence type="ECO:0000313" key="1">
    <source>
        <dbReference type="EMBL" id="RIA82885.1"/>
    </source>
</evidence>
<name>A0A397SF68_9GLOM</name>
<dbReference type="EMBL" id="QKYT01000621">
    <property type="protein sequence ID" value="RIA82885.1"/>
    <property type="molecule type" value="Genomic_DNA"/>
</dbReference>
<gene>
    <name evidence="1" type="ORF">C1645_834677</name>
</gene>
<dbReference type="Gene3D" id="3.60.10.10">
    <property type="entry name" value="Endonuclease/exonuclease/phosphatase"/>
    <property type="match status" value="1"/>
</dbReference>
<accession>A0A397SF68</accession>
<proteinExistence type="predicted"/>
<dbReference type="PANTHER" id="PTHR19446">
    <property type="entry name" value="REVERSE TRANSCRIPTASES"/>
    <property type="match status" value="1"/>
</dbReference>
<dbReference type="OrthoDB" id="2386314at2759"/>
<reference evidence="1 2" key="1">
    <citation type="submission" date="2018-06" db="EMBL/GenBank/DDBJ databases">
        <title>Comparative genomics reveals the genomic features of Rhizophagus irregularis, R. cerebriforme, R. diaphanum and Gigaspora rosea, and their symbiotic lifestyle signature.</title>
        <authorList>
            <person name="Morin E."/>
            <person name="San Clemente H."/>
            <person name="Chen E.C.H."/>
            <person name="De La Providencia I."/>
            <person name="Hainaut M."/>
            <person name="Kuo A."/>
            <person name="Kohler A."/>
            <person name="Murat C."/>
            <person name="Tang N."/>
            <person name="Roy S."/>
            <person name="Loubradou J."/>
            <person name="Henrissat B."/>
            <person name="Grigoriev I.V."/>
            <person name="Corradi N."/>
            <person name="Roux C."/>
            <person name="Martin F.M."/>
        </authorList>
    </citation>
    <scope>NUCLEOTIDE SEQUENCE [LARGE SCALE GENOMIC DNA]</scope>
    <source>
        <strain evidence="1 2">DAOM 227022</strain>
    </source>
</reference>
<sequence>MKGHIKLRIIQIYLHAFTTGNHPDIKDIYEHLFKFIEEALDNNFKIILMGDFNLKYDEFNKEYKRKGRAHWKFDIFRQLDQLNFTDLIPLYHSDVSAFDTFHSKNQNLSSSRIDAIWVSSNLLMDTLSADNFPIDLFNTDHDGVNVTLIRQEPIAYSLSFSLNIHNRSTLNSVWTDIWKSIMESANRYIDNHFTSTEHKQEFRPKHISALSAHLKVLNNILKIIAVDKVDNNYTFLIDNDNKNWMYYRTRIKYIIQTYNLPNTLLYPKKLSLQHSFLNNVREKIIALRKMLLALYESQVRSDEDKRIKDFIKSRCDNYKDNQGLIVLIKDNNNNLLITDPTRIKEIVNDHFQKCPGSKNANKVILPAWSSFYQPIETIDPNIYQNLMSLPSDNEWSLILSALPKDKASGPSGISNEMLIHLGPNMRSLIFDFISKCLDLADTPDEWRLAHVYLIPKPKMWDCNLNNTRPITLLETLRKAVVRLLNNRLAKIFVDYNILKETQFAGLPGSSTFEPLRIINEVLQDAKETHKELWLLSQDMSKA</sequence>
<dbReference type="STRING" id="658196.A0A397SF68"/>
<dbReference type="Proteomes" id="UP000265703">
    <property type="component" value="Unassembled WGS sequence"/>
</dbReference>
<dbReference type="SUPFAM" id="SSF56219">
    <property type="entry name" value="DNase I-like"/>
    <property type="match status" value="1"/>
</dbReference>
<protein>
    <submittedName>
        <fullName evidence="1">Uncharacterized protein</fullName>
    </submittedName>
</protein>
<feature type="non-terminal residue" evidence="1">
    <location>
        <position position="542"/>
    </location>
</feature>
<dbReference type="InterPro" id="IPR036691">
    <property type="entry name" value="Endo/exonu/phosph_ase_sf"/>
</dbReference>
<comment type="caution">
    <text evidence="1">The sequence shown here is derived from an EMBL/GenBank/DDBJ whole genome shotgun (WGS) entry which is preliminary data.</text>
</comment>